<keyword evidence="5" id="KW-1133">Transmembrane helix</keyword>
<keyword evidence="3" id="KW-1003">Cell membrane</keyword>
<evidence type="ECO:0000313" key="9">
    <source>
        <dbReference type="Proteomes" id="UP000042997"/>
    </source>
</evidence>
<organism evidence="8 9">
    <name type="scientific">Rhodococcus ruber</name>
    <dbReference type="NCBI Taxonomy" id="1830"/>
    <lineage>
        <taxon>Bacteria</taxon>
        <taxon>Bacillati</taxon>
        <taxon>Actinomycetota</taxon>
        <taxon>Actinomycetes</taxon>
        <taxon>Mycobacteriales</taxon>
        <taxon>Nocardiaceae</taxon>
        <taxon>Rhodococcus</taxon>
    </lineage>
</organism>
<dbReference type="EMBL" id="CCSD01000112">
    <property type="protein sequence ID" value="CDZ92581.1"/>
    <property type="molecule type" value="Genomic_DNA"/>
</dbReference>
<gene>
    <name evidence="8" type="ORF">RHRU231_960110</name>
</gene>
<keyword evidence="6" id="KW-0472">Membrane</keyword>
<sequence>MVDQVTAALLAAIPADAGAPTDGLAGWALSLMDRLGGVGAGIAIALENFFPPLPSEVILPLAGFAASLGSFTLFGALFWTTLGSLVGALGLYAAGRGIGPDRIRRIVDRLPLVDVADLDRTTAWFERHGGKAVFFGRMVPLFRSLISIPAGVTRMPAWRFVLFTTAGSLIWNSIFVFAGYGLGANWSRVEPYASVFQNIVIGGVVLVAGYAVVKRVRKRRAQTDAN</sequence>
<dbReference type="eggNOG" id="COG0586">
    <property type="taxonomic scope" value="Bacteria"/>
</dbReference>
<dbReference type="GO" id="GO:0005886">
    <property type="term" value="C:plasma membrane"/>
    <property type="evidence" value="ECO:0007669"/>
    <property type="project" value="UniProtKB-SubCell"/>
</dbReference>
<dbReference type="Pfam" id="PF09335">
    <property type="entry name" value="VTT_dom"/>
    <property type="match status" value="1"/>
</dbReference>
<dbReference type="InterPro" id="IPR051311">
    <property type="entry name" value="DedA_domain"/>
</dbReference>
<evidence type="ECO:0000256" key="6">
    <source>
        <dbReference type="ARBA" id="ARBA00023136"/>
    </source>
</evidence>
<evidence type="ECO:0000256" key="5">
    <source>
        <dbReference type="ARBA" id="ARBA00022989"/>
    </source>
</evidence>
<evidence type="ECO:0000256" key="3">
    <source>
        <dbReference type="ARBA" id="ARBA00022475"/>
    </source>
</evidence>
<evidence type="ECO:0000256" key="2">
    <source>
        <dbReference type="ARBA" id="ARBA00010792"/>
    </source>
</evidence>
<evidence type="ECO:0000259" key="7">
    <source>
        <dbReference type="Pfam" id="PF09335"/>
    </source>
</evidence>
<proteinExistence type="inferred from homology"/>
<evidence type="ECO:0000313" key="8">
    <source>
        <dbReference type="EMBL" id="CDZ92581.1"/>
    </source>
</evidence>
<feature type="domain" description="VTT" evidence="7">
    <location>
        <begin position="53"/>
        <end position="180"/>
    </location>
</feature>
<name>A0A098BXY2_9NOCA</name>
<reference evidence="8 9" key="1">
    <citation type="journal article" date="2014" name="Genome Announc.">
        <title>Draft Genome Sequence of Propane- and Butane-Oxidizing Actinobacterium Rhodococcus ruber IEGM 231.</title>
        <authorList>
            <person name="Ivshina I.B."/>
            <person name="Kuyukina M.S."/>
            <person name="Krivoruchko A.V."/>
            <person name="Barbe V."/>
            <person name="Fischer C."/>
        </authorList>
    </citation>
    <scope>NUCLEOTIDE SEQUENCE [LARGE SCALE GENOMIC DNA]</scope>
</reference>
<dbReference type="Proteomes" id="UP000042997">
    <property type="component" value="Unassembled WGS sequence"/>
</dbReference>
<comment type="similarity">
    <text evidence="2">Belongs to the DedA family.</text>
</comment>
<dbReference type="PANTHER" id="PTHR42709">
    <property type="entry name" value="ALKALINE PHOSPHATASE LIKE PROTEIN"/>
    <property type="match status" value="1"/>
</dbReference>
<comment type="subcellular location">
    <subcellularLocation>
        <location evidence="1">Cell membrane</location>
        <topology evidence="1">Multi-pass membrane protein</topology>
    </subcellularLocation>
</comment>
<dbReference type="PANTHER" id="PTHR42709:SF6">
    <property type="entry name" value="UNDECAPRENYL PHOSPHATE TRANSPORTER A"/>
    <property type="match status" value="1"/>
</dbReference>
<dbReference type="InterPro" id="IPR032816">
    <property type="entry name" value="VTT_dom"/>
</dbReference>
<dbReference type="OrthoDB" id="9813426at2"/>
<dbReference type="AlphaFoldDB" id="A0A098BXY2"/>
<accession>A0A098BXY2</accession>
<protein>
    <recommendedName>
        <fullName evidence="7">VTT domain-containing protein</fullName>
    </recommendedName>
</protein>
<dbReference type="RefSeq" id="WP_040275827.1">
    <property type="nucleotide sequence ID" value="NZ_CP023714.1"/>
</dbReference>
<keyword evidence="4" id="KW-0812">Transmembrane</keyword>
<evidence type="ECO:0000256" key="4">
    <source>
        <dbReference type="ARBA" id="ARBA00022692"/>
    </source>
</evidence>
<evidence type="ECO:0000256" key="1">
    <source>
        <dbReference type="ARBA" id="ARBA00004651"/>
    </source>
</evidence>